<evidence type="ECO:0000256" key="1">
    <source>
        <dbReference type="SAM" id="MobiDB-lite"/>
    </source>
</evidence>
<accession>A0A9Q9UWJ2</accession>
<reference evidence="2" key="2">
    <citation type="submission" date="2022-10" db="EMBL/GenBank/DDBJ databases">
        <authorList>
            <person name="Ngo T.-E."/>
        </authorList>
    </citation>
    <scope>NUCLEOTIDE SEQUENCE</scope>
    <source>
        <strain evidence="2">JHB</strain>
    </source>
</reference>
<dbReference type="AlphaFoldDB" id="A0A9Q9UWJ2"/>
<organism evidence="2">
    <name type="scientific">Moorena producens (strain JHB)</name>
    <dbReference type="NCBI Taxonomy" id="1454205"/>
    <lineage>
        <taxon>Bacteria</taxon>
        <taxon>Bacillati</taxon>
        <taxon>Cyanobacteriota</taxon>
        <taxon>Cyanophyceae</taxon>
        <taxon>Coleofasciculales</taxon>
        <taxon>Coleofasciculaceae</taxon>
        <taxon>Moorena</taxon>
    </lineage>
</organism>
<feature type="region of interest" description="Disordered" evidence="1">
    <location>
        <begin position="1"/>
        <end position="23"/>
    </location>
</feature>
<name>A0A9Q9UWJ2_MOOP1</name>
<reference evidence="2" key="1">
    <citation type="journal article" date="2017" name="Proc. Natl. Acad. Sci. U.S.A.">
        <title>Comparative genomics uncovers the prolific and distinctive metabolic potential of the cyanobacterial genus Moorea.</title>
        <authorList>
            <person name="Leao T."/>
            <person name="Castelao G."/>
            <person name="Korobeynikov A."/>
            <person name="Monroe E.A."/>
            <person name="Podell S."/>
            <person name="Glukhov E."/>
            <person name="Allen E.E."/>
            <person name="Gerwick W.H."/>
            <person name="Gerwick L."/>
        </authorList>
    </citation>
    <scope>NUCLEOTIDE SEQUENCE</scope>
    <source>
        <strain evidence="2">JHB</strain>
    </source>
</reference>
<evidence type="ECO:0000313" key="2">
    <source>
        <dbReference type="EMBL" id="WAN69918.1"/>
    </source>
</evidence>
<proteinExistence type="predicted"/>
<gene>
    <name evidence="2" type="ORF">BJP36_38155</name>
</gene>
<dbReference type="EMBL" id="CP017708">
    <property type="protein sequence ID" value="WAN69918.1"/>
    <property type="molecule type" value="Genomic_DNA"/>
</dbReference>
<dbReference type="Proteomes" id="UP000176944">
    <property type="component" value="Chromosome"/>
</dbReference>
<sequence>MRSRSVTKGQSHQLDPTQDLGSSNTCSLFPVPCSLFPTPYSLLPTP</sequence>
<protein>
    <submittedName>
        <fullName evidence="2">Uncharacterized protein</fullName>
    </submittedName>
</protein>